<gene>
    <name evidence="5" type="ORF">EUTSA_v10022084mg</name>
</gene>
<evidence type="ECO:0000259" key="4">
    <source>
        <dbReference type="SMART" id="SM00856"/>
    </source>
</evidence>
<organism evidence="5 6">
    <name type="scientific">Eutrema salsugineum</name>
    <name type="common">Saltwater cress</name>
    <name type="synonym">Sisymbrium salsugineum</name>
    <dbReference type="NCBI Taxonomy" id="72664"/>
    <lineage>
        <taxon>Eukaryota</taxon>
        <taxon>Viridiplantae</taxon>
        <taxon>Streptophyta</taxon>
        <taxon>Embryophyta</taxon>
        <taxon>Tracheophyta</taxon>
        <taxon>Spermatophyta</taxon>
        <taxon>Magnoliopsida</taxon>
        <taxon>eudicotyledons</taxon>
        <taxon>Gunneridae</taxon>
        <taxon>Pentapetalae</taxon>
        <taxon>rosids</taxon>
        <taxon>malvids</taxon>
        <taxon>Brassicales</taxon>
        <taxon>Brassicaceae</taxon>
        <taxon>Eutremeae</taxon>
        <taxon>Eutrema</taxon>
    </lineage>
</organism>
<name>V4NNX4_EUTSA</name>
<dbReference type="SMART" id="SM00856">
    <property type="entry name" value="PMEI"/>
    <property type="match status" value="1"/>
</dbReference>
<keyword evidence="6" id="KW-1185">Reference proteome</keyword>
<evidence type="ECO:0000313" key="6">
    <source>
        <dbReference type="Proteomes" id="UP000030689"/>
    </source>
</evidence>
<dbReference type="Gramene" id="ESQ48206">
    <property type="protein sequence ID" value="ESQ48206"/>
    <property type="gene ID" value="EUTSA_v10022084mg"/>
</dbReference>
<dbReference type="KEGG" id="eus:EUTSA_v10022084mg"/>
<sequence length="173" mass="19070">LFKLVVKITPSSTSFSPSGIVTKEILYQLCSKPTIYNHFCVAWLTSDPTTFTVDLNGLVHLVLQKTQLFGYKNLATMKGLTRTTTDPTLKTPYGSCVTDYESAIKAIEEAQGFASSKTYQLASQAASKAFDSISSCVAQLEGRKNVPAYVPQRNLMFRRMCNIDTVFSNVLTS</sequence>
<dbReference type="Gene3D" id="1.20.140.40">
    <property type="entry name" value="Invertase/pectin methylesterase inhibitor family protein"/>
    <property type="match status" value="1"/>
</dbReference>
<dbReference type="InterPro" id="IPR034086">
    <property type="entry name" value="PMEI_plant"/>
</dbReference>
<evidence type="ECO:0000256" key="3">
    <source>
        <dbReference type="ARBA" id="ARBA00038471"/>
    </source>
</evidence>
<dbReference type="SUPFAM" id="SSF101148">
    <property type="entry name" value="Plant invertase/pectin methylesterase inhibitor"/>
    <property type="match status" value="1"/>
</dbReference>
<keyword evidence="1" id="KW-0732">Signal</keyword>
<dbReference type="GO" id="GO:0046910">
    <property type="term" value="F:pectinesterase inhibitor activity"/>
    <property type="evidence" value="ECO:0007669"/>
    <property type="project" value="InterPro"/>
</dbReference>
<dbReference type="InterPro" id="IPR052421">
    <property type="entry name" value="PCW_Enzyme_Inhibitor"/>
</dbReference>
<evidence type="ECO:0000313" key="5">
    <source>
        <dbReference type="EMBL" id="ESQ48206.1"/>
    </source>
</evidence>
<dbReference type="PANTHER" id="PTHR36710:SF4">
    <property type="entry name" value="PLANT INVERTASE_PECTIN METHYLESTERASE INHIBITOR SUPERFAMILY PROTEIN"/>
    <property type="match status" value="1"/>
</dbReference>
<comment type="similarity">
    <text evidence="3">Belongs to the PMEI family.</text>
</comment>
<feature type="non-terminal residue" evidence="5">
    <location>
        <position position="1"/>
    </location>
</feature>
<dbReference type="NCBIfam" id="TIGR01614">
    <property type="entry name" value="PME_inhib"/>
    <property type="match status" value="1"/>
</dbReference>
<accession>V4NNX4</accession>
<dbReference type="Pfam" id="PF04043">
    <property type="entry name" value="PMEI"/>
    <property type="match status" value="1"/>
</dbReference>
<feature type="domain" description="Pectinesterase inhibitor" evidence="4">
    <location>
        <begin position="21"/>
        <end position="167"/>
    </location>
</feature>
<proteinExistence type="inferred from homology"/>
<keyword evidence="2" id="KW-1015">Disulfide bond</keyword>
<reference evidence="5 6" key="1">
    <citation type="journal article" date="2013" name="Front. Plant Sci.">
        <title>The Reference Genome of the Halophytic Plant Eutrema salsugineum.</title>
        <authorList>
            <person name="Yang R."/>
            <person name="Jarvis D.E."/>
            <person name="Chen H."/>
            <person name="Beilstein M.A."/>
            <person name="Grimwood J."/>
            <person name="Jenkins J."/>
            <person name="Shu S."/>
            <person name="Prochnik S."/>
            <person name="Xin M."/>
            <person name="Ma C."/>
            <person name="Schmutz J."/>
            <person name="Wing R.A."/>
            <person name="Mitchell-Olds T."/>
            <person name="Schumaker K.S."/>
            <person name="Wang X."/>
        </authorList>
    </citation>
    <scope>NUCLEOTIDE SEQUENCE [LARGE SCALE GENOMIC DNA]</scope>
</reference>
<dbReference type="InterPro" id="IPR035513">
    <property type="entry name" value="Invertase/methylesterase_inhib"/>
</dbReference>
<dbReference type="InterPro" id="IPR006501">
    <property type="entry name" value="Pectinesterase_inhib_dom"/>
</dbReference>
<protein>
    <recommendedName>
        <fullName evidence="4">Pectinesterase inhibitor domain-containing protein</fullName>
    </recommendedName>
</protein>
<evidence type="ECO:0000256" key="2">
    <source>
        <dbReference type="ARBA" id="ARBA00023157"/>
    </source>
</evidence>
<dbReference type="Proteomes" id="UP000030689">
    <property type="component" value="Unassembled WGS sequence"/>
</dbReference>
<dbReference type="PANTHER" id="PTHR36710">
    <property type="entry name" value="PECTINESTERASE INHIBITOR-LIKE"/>
    <property type="match status" value="1"/>
</dbReference>
<dbReference type="FunFam" id="1.20.140.40:FF:000008">
    <property type="entry name" value="Invertase/pectin methylesterase inhibitor family protein"/>
    <property type="match status" value="1"/>
</dbReference>
<dbReference type="EMBL" id="KI517408">
    <property type="protein sequence ID" value="ESQ48206.1"/>
    <property type="molecule type" value="Genomic_DNA"/>
</dbReference>
<dbReference type="OMA" id="CASPHID"/>
<dbReference type="AlphaFoldDB" id="V4NNX4"/>
<dbReference type="CDD" id="cd15797">
    <property type="entry name" value="PMEI"/>
    <property type="match status" value="1"/>
</dbReference>
<evidence type="ECO:0000256" key="1">
    <source>
        <dbReference type="ARBA" id="ARBA00022729"/>
    </source>
</evidence>